<reference evidence="9" key="2">
    <citation type="journal article" date="2021" name="PeerJ">
        <title>Extensive microbial diversity within the chicken gut microbiome revealed by metagenomics and culture.</title>
        <authorList>
            <person name="Gilroy R."/>
            <person name="Ravi A."/>
            <person name="Getino M."/>
            <person name="Pursley I."/>
            <person name="Horton D.L."/>
            <person name="Alikhan N.F."/>
            <person name="Baker D."/>
            <person name="Gharbi K."/>
            <person name="Hall N."/>
            <person name="Watson M."/>
            <person name="Adriaenssens E.M."/>
            <person name="Foster-Nyarko E."/>
            <person name="Jarju S."/>
            <person name="Secka A."/>
            <person name="Antonio M."/>
            <person name="Oren A."/>
            <person name="Chaudhuri R.R."/>
            <person name="La Ragione R."/>
            <person name="Hildebrand F."/>
            <person name="Pallen M.J."/>
        </authorList>
    </citation>
    <scope>NUCLEOTIDE SEQUENCE</scope>
    <source>
        <strain evidence="9">ChiW13-3771</strain>
    </source>
</reference>
<comment type="pathway">
    <text evidence="2">Cell wall biogenesis; lipoteichoic acid biosynthesis.</text>
</comment>
<feature type="transmembrane region" description="Helical" evidence="7">
    <location>
        <begin position="418"/>
        <end position="438"/>
    </location>
</feature>
<evidence type="ECO:0000256" key="4">
    <source>
        <dbReference type="ARBA" id="ARBA00022692"/>
    </source>
</evidence>
<dbReference type="PANTHER" id="PTHR47371">
    <property type="entry name" value="LIPOTEICHOIC ACID SYNTHASE"/>
    <property type="match status" value="1"/>
</dbReference>
<sequence>MNLKEIKNEVSKKRWFIILAVFLYIVSEGLQQELAYQSWKLLIIKIVTSIGFAIVLLTIGSLLGSGNWKDAFKAYWNILIAAFVAVSAAKVFMMLWQYKEGSIEITSVAEFMRLFMSNDTERSYWGISALIGVGVIVPVLESFLSNVTRDQVKPYLFLSLFVSTISFFFMFLEISAVDIWGLRMFSGITTYLLLGWYLERTSIDKRQIIWWSGVGAVSFLFLLFGTLILNQDVIGTNNEMLFQLTSIGMIGFSTACYVLLNQRVKLGERFSKAAAILGRASFITVLFAAPIRKCLMESSIFRGDHSISILITAVLTYIVSTALAILALVVWNLLKDVIRNQRAIWIHASWRFAPGFRMRKEVLPLLFLIVSWGLYISHWYIFEVLYWNIAFDWIWVALVAITVLSLVRLEFSPLLEKLIKAIIIIGLPFWIMCITEVINENNALQMGTNQIWLNYSCYLLLFFIFYAITNQIRIAAVLEAVVMTVFGIANMYVLRFRGSPILPWDLYSVKTAASVASTYNYDLTAQMLMGILYTIWIWLIVYPLKRERWRWYRHLASIVATVAILCICWSGVVMQGKLKEIGIERNIWKQDEGYRTNGFLLSFVENAKDFTLRAPDGYDRETQEKLLAETTEEPTDADKKDYPNVIVVMNESFADIPNMAEDGILNINQEVTPFINNWNDNVIKGHFLSSVLGGGTAKTEFEFLTGNSGAFYPSGSMPYQQFIHQEMESMASILGNYGYTSVAFHPYLGTGWDRNRVYPLMGFQDFITLDDMPEDMDKVRIYCSDKGDYDKVLEILEEHDKQEGPLFLFNVTMQNHGSYTGSYDNFSVDVQDSNLNYDDLNQYLSLIHLSDQALQQLVDELTAREEDVILCFFGDHMPGLDWSFYTRITPSDSEFERTLKAYTVPFYIWANYDLDLEEESLEFTSANYLGMHLLKLIGVPLTPWYQYLEQMEEQMPIVSAIGYADETGEIHPMDDAAMEYPAMQQYQNMQYYYFYDRSE</sequence>
<feature type="transmembrane region" description="Helical" evidence="7">
    <location>
        <begin position="475"/>
        <end position="494"/>
    </location>
</feature>
<evidence type="ECO:0000256" key="6">
    <source>
        <dbReference type="ARBA" id="ARBA00023136"/>
    </source>
</evidence>
<organism evidence="9 10">
    <name type="scientific">Candidatus Fimimorpha faecalis</name>
    <dbReference type="NCBI Taxonomy" id="2840824"/>
    <lineage>
        <taxon>Bacteria</taxon>
        <taxon>Bacillati</taxon>
        <taxon>Bacillota</taxon>
        <taxon>Clostridia</taxon>
        <taxon>Eubacteriales</taxon>
        <taxon>Candidatus Fimimorpha</taxon>
    </lineage>
</organism>
<evidence type="ECO:0000313" key="10">
    <source>
        <dbReference type="Proteomes" id="UP000824201"/>
    </source>
</evidence>
<proteinExistence type="predicted"/>
<feature type="transmembrane region" description="Helical" evidence="7">
    <location>
        <begin position="309"/>
        <end position="334"/>
    </location>
</feature>
<feature type="transmembrane region" description="Helical" evidence="7">
    <location>
        <begin position="272"/>
        <end position="289"/>
    </location>
</feature>
<feature type="transmembrane region" description="Helical" evidence="7">
    <location>
        <begin position="393"/>
        <end position="411"/>
    </location>
</feature>
<feature type="transmembrane region" description="Helical" evidence="7">
    <location>
        <begin position="41"/>
        <end position="63"/>
    </location>
</feature>
<name>A0A9D1EH69_9FIRM</name>
<keyword evidence="5 7" id="KW-1133">Transmembrane helix</keyword>
<dbReference type="InterPro" id="IPR017850">
    <property type="entry name" value="Alkaline_phosphatase_core_sf"/>
</dbReference>
<dbReference type="PANTHER" id="PTHR47371:SF3">
    <property type="entry name" value="PHOSPHOGLYCEROL TRANSFERASE I"/>
    <property type="match status" value="1"/>
</dbReference>
<keyword evidence="4 7" id="KW-0812">Transmembrane</keyword>
<dbReference type="SUPFAM" id="SSF53649">
    <property type="entry name" value="Alkaline phosphatase-like"/>
    <property type="match status" value="1"/>
</dbReference>
<evidence type="ECO:0000256" key="3">
    <source>
        <dbReference type="ARBA" id="ARBA00022475"/>
    </source>
</evidence>
<gene>
    <name evidence="9" type="ORF">IAC96_13560</name>
</gene>
<feature type="transmembrane region" description="Helical" evidence="7">
    <location>
        <begin position="450"/>
        <end position="468"/>
    </location>
</feature>
<dbReference type="Proteomes" id="UP000824201">
    <property type="component" value="Unassembled WGS sequence"/>
</dbReference>
<comment type="subcellular location">
    <subcellularLocation>
        <location evidence="1">Cell membrane</location>
        <topology evidence="1">Multi-pass membrane protein</topology>
    </subcellularLocation>
</comment>
<feature type="transmembrane region" description="Helical" evidence="7">
    <location>
        <begin position="124"/>
        <end position="143"/>
    </location>
</feature>
<evidence type="ECO:0000313" key="9">
    <source>
        <dbReference type="EMBL" id="HIR89966.1"/>
    </source>
</evidence>
<feature type="transmembrane region" description="Helical" evidence="7">
    <location>
        <begin position="241"/>
        <end position="260"/>
    </location>
</feature>
<evidence type="ECO:0000256" key="5">
    <source>
        <dbReference type="ARBA" id="ARBA00022989"/>
    </source>
</evidence>
<feature type="transmembrane region" description="Helical" evidence="7">
    <location>
        <begin position="155"/>
        <end position="174"/>
    </location>
</feature>
<dbReference type="InterPro" id="IPR050448">
    <property type="entry name" value="OpgB/LTA_synthase_biosynth"/>
</dbReference>
<accession>A0A9D1EH69</accession>
<keyword evidence="3" id="KW-1003">Cell membrane</keyword>
<feature type="domain" description="Sulfatase N-terminal" evidence="8">
    <location>
        <begin position="643"/>
        <end position="939"/>
    </location>
</feature>
<evidence type="ECO:0000256" key="1">
    <source>
        <dbReference type="ARBA" id="ARBA00004651"/>
    </source>
</evidence>
<feature type="transmembrane region" description="Helical" evidence="7">
    <location>
        <begin position="523"/>
        <end position="542"/>
    </location>
</feature>
<dbReference type="Pfam" id="PF00884">
    <property type="entry name" value="Sulfatase"/>
    <property type="match status" value="1"/>
</dbReference>
<dbReference type="AlphaFoldDB" id="A0A9D1EH69"/>
<dbReference type="GO" id="GO:0016787">
    <property type="term" value="F:hydrolase activity"/>
    <property type="evidence" value="ECO:0007669"/>
    <property type="project" value="UniProtKB-KW"/>
</dbReference>
<feature type="transmembrane region" description="Helical" evidence="7">
    <location>
        <begin position="210"/>
        <end position="229"/>
    </location>
</feature>
<keyword evidence="9" id="KW-0378">Hydrolase</keyword>
<dbReference type="CDD" id="cd16015">
    <property type="entry name" value="LTA_synthase"/>
    <property type="match status" value="1"/>
</dbReference>
<dbReference type="InterPro" id="IPR000917">
    <property type="entry name" value="Sulfatase_N"/>
</dbReference>
<evidence type="ECO:0000256" key="7">
    <source>
        <dbReference type="SAM" id="Phobius"/>
    </source>
</evidence>
<dbReference type="GO" id="GO:0005886">
    <property type="term" value="C:plasma membrane"/>
    <property type="evidence" value="ECO:0007669"/>
    <property type="project" value="UniProtKB-SubCell"/>
</dbReference>
<feature type="transmembrane region" description="Helical" evidence="7">
    <location>
        <begin position="554"/>
        <end position="574"/>
    </location>
</feature>
<dbReference type="EMBL" id="DVHN01000193">
    <property type="protein sequence ID" value="HIR89966.1"/>
    <property type="molecule type" value="Genomic_DNA"/>
</dbReference>
<keyword evidence="6 7" id="KW-0472">Membrane</keyword>
<feature type="transmembrane region" description="Helical" evidence="7">
    <location>
        <begin position="180"/>
        <end position="198"/>
    </location>
</feature>
<reference evidence="9" key="1">
    <citation type="submission" date="2020-10" db="EMBL/GenBank/DDBJ databases">
        <authorList>
            <person name="Gilroy R."/>
        </authorList>
    </citation>
    <scope>NUCLEOTIDE SEQUENCE</scope>
    <source>
        <strain evidence="9">ChiW13-3771</strain>
    </source>
</reference>
<feature type="transmembrane region" description="Helical" evidence="7">
    <location>
        <begin position="75"/>
        <end position="96"/>
    </location>
</feature>
<evidence type="ECO:0000256" key="2">
    <source>
        <dbReference type="ARBA" id="ARBA00004936"/>
    </source>
</evidence>
<evidence type="ECO:0000259" key="8">
    <source>
        <dbReference type="Pfam" id="PF00884"/>
    </source>
</evidence>
<protein>
    <submittedName>
        <fullName evidence="9">Sulfatase-like hydrolase/transferase</fullName>
    </submittedName>
</protein>
<dbReference type="Gene3D" id="3.40.720.10">
    <property type="entry name" value="Alkaline Phosphatase, subunit A"/>
    <property type="match status" value="1"/>
</dbReference>
<comment type="caution">
    <text evidence="9">The sequence shown here is derived from an EMBL/GenBank/DDBJ whole genome shotgun (WGS) entry which is preliminary data.</text>
</comment>
<feature type="transmembrane region" description="Helical" evidence="7">
    <location>
        <begin position="362"/>
        <end position="381"/>
    </location>
</feature>